<sequence length="366" mass="38282">MTDVSSSGANPSGPPAMQAFEQVLEKRDSRVAEFDVAPKSPLQRVQHFLHANPTAVPAIVLLLGITGFSLIVGGRFLSSFNLSLIIQQVTIIGIIGIAQTLIVITAGIDLSVGAIMVLCSVVMGKLAVTMGVPAPLAFMMGIMVGGGCGAINGVLVTRLRLPPFIVTLGTWSIFFALNLWYSASETIRSQDVAKAAPFLQFLGTPVDVLGARFTYGSFFLLGLVALVWYVLNRTAFGRHLYAVGDDPAAAELSGIRTRKVLFTVYVAAGVICALGAWALIGRIGSVSPQAGQTANLDSITAVVIGGASLFGGRGSIIGTLIGALIVGVFRNGLALSGVDVLWQEFTVGILIIVAVALDQWIRKVSA</sequence>
<evidence type="ECO:0000256" key="6">
    <source>
        <dbReference type="SAM" id="Phobius"/>
    </source>
</evidence>
<dbReference type="InterPro" id="IPR001851">
    <property type="entry name" value="ABC_transp_permease"/>
</dbReference>
<feature type="transmembrane region" description="Helical" evidence="6">
    <location>
        <begin position="163"/>
        <end position="181"/>
    </location>
</feature>
<evidence type="ECO:0000256" key="4">
    <source>
        <dbReference type="ARBA" id="ARBA00022989"/>
    </source>
</evidence>
<feature type="transmembrane region" description="Helical" evidence="6">
    <location>
        <begin position="300"/>
        <end position="329"/>
    </location>
</feature>
<dbReference type="GO" id="GO:0022857">
    <property type="term" value="F:transmembrane transporter activity"/>
    <property type="evidence" value="ECO:0007669"/>
    <property type="project" value="InterPro"/>
</dbReference>
<dbReference type="Proteomes" id="UP001143330">
    <property type="component" value="Unassembled WGS sequence"/>
</dbReference>
<feature type="transmembrane region" description="Helical" evidence="6">
    <location>
        <begin position="213"/>
        <end position="231"/>
    </location>
</feature>
<gene>
    <name evidence="7" type="primary">frcC</name>
    <name evidence="7" type="ORF">GCM10017653_49290</name>
</gene>
<dbReference type="GO" id="GO:0005886">
    <property type="term" value="C:plasma membrane"/>
    <property type="evidence" value="ECO:0007669"/>
    <property type="project" value="UniProtKB-SubCell"/>
</dbReference>
<feature type="transmembrane region" description="Helical" evidence="6">
    <location>
        <begin position="89"/>
        <end position="116"/>
    </location>
</feature>
<evidence type="ECO:0000256" key="3">
    <source>
        <dbReference type="ARBA" id="ARBA00022692"/>
    </source>
</evidence>
<feature type="transmembrane region" description="Helical" evidence="6">
    <location>
        <begin position="55"/>
        <end position="77"/>
    </location>
</feature>
<feature type="transmembrane region" description="Helical" evidence="6">
    <location>
        <begin position="260"/>
        <end position="280"/>
    </location>
</feature>
<dbReference type="PANTHER" id="PTHR32196">
    <property type="entry name" value="ABC TRANSPORTER PERMEASE PROTEIN YPHD-RELATED-RELATED"/>
    <property type="match status" value="1"/>
</dbReference>
<keyword evidence="2" id="KW-1003">Cell membrane</keyword>
<name>A0A9W6NCS8_9HYPH</name>
<evidence type="ECO:0000313" key="7">
    <source>
        <dbReference type="EMBL" id="GLK86859.1"/>
    </source>
</evidence>
<feature type="transmembrane region" description="Helical" evidence="6">
    <location>
        <begin position="136"/>
        <end position="156"/>
    </location>
</feature>
<evidence type="ECO:0000256" key="2">
    <source>
        <dbReference type="ARBA" id="ARBA00022475"/>
    </source>
</evidence>
<comment type="subcellular location">
    <subcellularLocation>
        <location evidence="1">Cell membrane</location>
        <topology evidence="1">Multi-pass membrane protein</topology>
    </subcellularLocation>
</comment>
<protein>
    <submittedName>
        <fullName evidence="7">ABC transporter permease</fullName>
    </submittedName>
</protein>
<dbReference type="RefSeq" id="WP_246547363.1">
    <property type="nucleotide sequence ID" value="NZ_BSFM01000022.1"/>
</dbReference>
<dbReference type="Pfam" id="PF02653">
    <property type="entry name" value="BPD_transp_2"/>
    <property type="match status" value="1"/>
</dbReference>
<keyword evidence="8" id="KW-1185">Reference proteome</keyword>
<dbReference type="AlphaFoldDB" id="A0A9W6NCS8"/>
<keyword evidence="4 6" id="KW-1133">Transmembrane helix</keyword>
<dbReference type="EMBL" id="BSFM01000022">
    <property type="protein sequence ID" value="GLK86859.1"/>
    <property type="molecule type" value="Genomic_DNA"/>
</dbReference>
<evidence type="ECO:0000256" key="1">
    <source>
        <dbReference type="ARBA" id="ARBA00004651"/>
    </source>
</evidence>
<accession>A0A9W6NCS8</accession>
<dbReference type="CDD" id="cd06579">
    <property type="entry name" value="TM_PBP1_transp_AraH_like"/>
    <property type="match status" value="1"/>
</dbReference>
<organism evidence="7 8">
    <name type="scientific">Ancylobacter defluvii</name>
    <dbReference type="NCBI Taxonomy" id="1282440"/>
    <lineage>
        <taxon>Bacteria</taxon>
        <taxon>Pseudomonadati</taxon>
        <taxon>Pseudomonadota</taxon>
        <taxon>Alphaproteobacteria</taxon>
        <taxon>Hyphomicrobiales</taxon>
        <taxon>Xanthobacteraceae</taxon>
        <taxon>Ancylobacter</taxon>
    </lineage>
</organism>
<evidence type="ECO:0000256" key="5">
    <source>
        <dbReference type="ARBA" id="ARBA00023136"/>
    </source>
</evidence>
<evidence type="ECO:0000313" key="8">
    <source>
        <dbReference type="Proteomes" id="UP001143330"/>
    </source>
</evidence>
<reference evidence="7" key="2">
    <citation type="submission" date="2023-01" db="EMBL/GenBank/DDBJ databases">
        <authorList>
            <person name="Sun Q."/>
            <person name="Evtushenko L."/>
        </authorList>
    </citation>
    <scope>NUCLEOTIDE SEQUENCE</scope>
    <source>
        <strain evidence="7">VKM B-2789</strain>
    </source>
</reference>
<proteinExistence type="predicted"/>
<keyword evidence="5 6" id="KW-0472">Membrane</keyword>
<feature type="transmembrane region" description="Helical" evidence="6">
    <location>
        <begin position="341"/>
        <end position="361"/>
    </location>
</feature>
<reference evidence="7" key="1">
    <citation type="journal article" date="2014" name="Int. J. Syst. Evol. Microbiol.">
        <title>Complete genome sequence of Corynebacterium casei LMG S-19264T (=DSM 44701T), isolated from a smear-ripened cheese.</title>
        <authorList>
            <consortium name="US DOE Joint Genome Institute (JGI-PGF)"/>
            <person name="Walter F."/>
            <person name="Albersmeier A."/>
            <person name="Kalinowski J."/>
            <person name="Ruckert C."/>
        </authorList>
    </citation>
    <scope>NUCLEOTIDE SEQUENCE</scope>
    <source>
        <strain evidence="7">VKM B-2789</strain>
    </source>
</reference>
<comment type="caution">
    <text evidence="7">The sequence shown here is derived from an EMBL/GenBank/DDBJ whole genome shotgun (WGS) entry which is preliminary data.</text>
</comment>
<keyword evidence="3 6" id="KW-0812">Transmembrane</keyword>